<evidence type="ECO:0000313" key="1">
    <source>
        <dbReference type="EMBL" id="ANS66228.1"/>
    </source>
</evidence>
<dbReference type="PATRIC" id="fig|1915.4.peg.4424"/>
<dbReference type="SUPFAM" id="SSF48498">
    <property type="entry name" value="Tetracyclin repressor-like, C-terminal domain"/>
    <property type="match status" value="1"/>
</dbReference>
<keyword evidence="2" id="KW-1185">Reference proteome</keyword>
<dbReference type="InterPro" id="IPR009057">
    <property type="entry name" value="Homeodomain-like_sf"/>
</dbReference>
<dbReference type="KEGG" id="sls:SLINC_4004"/>
<proteinExistence type="predicted"/>
<dbReference type="GO" id="GO:0003700">
    <property type="term" value="F:DNA-binding transcription factor activity"/>
    <property type="evidence" value="ECO:0007669"/>
    <property type="project" value="TreeGrafter"/>
</dbReference>
<dbReference type="InterPro" id="IPR001647">
    <property type="entry name" value="HTH_TetR"/>
</dbReference>
<dbReference type="Proteomes" id="UP000092598">
    <property type="component" value="Chromosome"/>
</dbReference>
<dbReference type="AlphaFoldDB" id="A0A1B1MC85"/>
<name>A0A1B1MC85_STRLN</name>
<dbReference type="InterPro" id="IPR036271">
    <property type="entry name" value="Tet_transcr_reg_TetR-rel_C_sf"/>
</dbReference>
<dbReference type="SUPFAM" id="SSF46689">
    <property type="entry name" value="Homeodomain-like"/>
    <property type="match status" value="1"/>
</dbReference>
<dbReference type="PANTHER" id="PTHR30055">
    <property type="entry name" value="HTH-TYPE TRANSCRIPTIONAL REGULATOR RUTR"/>
    <property type="match status" value="1"/>
</dbReference>
<reference evidence="1 2" key="1">
    <citation type="submission" date="2016-07" db="EMBL/GenBank/DDBJ databases">
        <title>Enhancement of antibiotic productionsby engineered nitrateutilization in actinobacteria.</title>
        <authorList>
            <person name="Meng S.C."/>
        </authorList>
    </citation>
    <scope>NUCLEOTIDE SEQUENCE [LARGE SCALE GENOMIC DNA]</scope>
    <source>
        <strain evidence="1 2">NRRL 2936</strain>
    </source>
</reference>
<dbReference type="PROSITE" id="PS50977">
    <property type="entry name" value="HTH_TETR_2"/>
    <property type="match status" value="1"/>
</dbReference>
<dbReference type="InterPro" id="IPR050109">
    <property type="entry name" value="HTH-type_TetR-like_transc_reg"/>
</dbReference>
<evidence type="ECO:0000313" key="2">
    <source>
        <dbReference type="Proteomes" id="UP000092598"/>
    </source>
</evidence>
<dbReference type="STRING" id="1915.SLINC_4004"/>
<dbReference type="PANTHER" id="PTHR30055:SF220">
    <property type="entry name" value="TETR-FAMILY REGULATORY PROTEIN"/>
    <property type="match status" value="1"/>
</dbReference>
<dbReference type="Pfam" id="PF13305">
    <property type="entry name" value="TetR_C_33"/>
    <property type="match status" value="1"/>
</dbReference>
<sequence>MTSMPKPETREIRETRPYHHGDLRTALLASAERTLREKGVTSLSLRELARDVGVSHAAPGRHFKDKQALLNALAETGFERMAEALEAADDPALPFQPRLTSFARAYLGFAINNAELLELMYARKHEPDASEQMTAALDRTVGSLERVIGAAQQQNEIIAGDPAQLTLTVGAALHGLAAFTANGIYAPDAALDAVEELIHQLLHGLKPR</sequence>
<gene>
    <name evidence="1" type="ORF">SLINC_4004</name>
</gene>
<protein>
    <submittedName>
        <fullName evidence="1">TetR-family transcriptional regulator</fullName>
    </submittedName>
</protein>
<dbReference type="Gene3D" id="1.10.357.10">
    <property type="entry name" value="Tetracycline Repressor, domain 2"/>
    <property type="match status" value="1"/>
</dbReference>
<dbReference type="GO" id="GO:0000976">
    <property type="term" value="F:transcription cis-regulatory region binding"/>
    <property type="evidence" value="ECO:0007669"/>
    <property type="project" value="TreeGrafter"/>
</dbReference>
<organism evidence="1 2">
    <name type="scientific">Streptomyces lincolnensis</name>
    <dbReference type="NCBI Taxonomy" id="1915"/>
    <lineage>
        <taxon>Bacteria</taxon>
        <taxon>Bacillati</taxon>
        <taxon>Actinomycetota</taxon>
        <taxon>Actinomycetes</taxon>
        <taxon>Kitasatosporales</taxon>
        <taxon>Streptomycetaceae</taxon>
        <taxon>Streptomyces</taxon>
    </lineage>
</organism>
<dbReference type="Pfam" id="PF00440">
    <property type="entry name" value="TetR_N"/>
    <property type="match status" value="1"/>
</dbReference>
<accession>A0A1B1MC85</accession>
<dbReference type="EMBL" id="CP016438">
    <property type="protein sequence ID" value="ANS66228.1"/>
    <property type="molecule type" value="Genomic_DNA"/>
</dbReference>
<dbReference type="RefSeq" id="WP_067435404.1">
    <property type="nucleotide sequence ID" value="NZ_CP016438.1"/>
</dbReference>
<dbReference type="InterPro" id="IPR025996">
    <property type="entry name" value="MT1864/Rv1816-like_C"/>
</dbReference>